<gene>
    <name evidence="1" type="ORF">Pta02_56000</name>
</gene>
<evidence type="ECO:0008006" key="3">
    <source>
        <dbReference type="Google" id="ProtNLM"/>
    </source>
</evidence>
<proteinExistence type="predicted"/>
<dbReference type="RefSeq" id="WP_203877875.1">
    <property type="nucleotide sequence ID" value="NZ_BOOK01000040.1"/>
</dbReference>
<reference evidence="1" key="1">
    <citation type="submission" date="2021-01" db="EMBL/GenBank/DDBJ databases">
        <title>Whole genome shotgun sequence of Planobispora takensis NBRC 109077.</title>
        <authorList>
            <person name="Komaki H."/>
            <person name="Tamura T."/>
        </authorList>
    </citation>
    <scope>NUCLEOTIDE SEQUENCE</scope>
    <source>
        <strain evidence="1">NBRC 109077</strain>
    </source>
</reference>
<sequence>MPDDTRHHLARIARMLARGHVGKAVAAAEHASARGIGVRLALATLYLRLCPREEVWKTLREVPTETMPVPDAMAVTAFAHGVGGDRAQSLRLFHGVLAREPYHPIALYDLACVLARQGATETAAAVLLDAVRNGQSRLGARFPHDPDLISLTDQVDPVRRGLHGADKFAAAHEMLLFQVRPSYRPYAVRLELRPGACDQAAAEQERFGENVGLLLRYDPRPALSGRTSSGAGFELSMPADRLSFRGWDLHCALRRIAPLVEDGQWFLHGWHGLSHYLDEFAVRDGELHILRVPMYGGAGEYQAILQERVRCAPDDSPLAQAVMRQFGPDRC</sequence>
<evidence type="ECO:0000313" key="2">
    <source>
        <dbReference type="Proteomes" id="UP000634476"/>
    </source>
</evidence>
<organism evidence="1 2">
    <name type="scientific">Planobispora takensis</name>
    <dbReference type="NCBI Taxonomy" id="1367882"/>
    <lineage>
        <taxon>Bacteria</taxon>
        <taxon>Bacillati</taxon>
        <taxon>Actinomycetota</taxon>
        <taxon>Actinomycetes</taxon>
        <taxon>Streptosporangiales</taxon>
        <taxon>Streptosporangiaceae</taxon>
        <taxon>Planobispora</taxon>
    </lineage>
</organism>
<keyword evidence="2" id="KW-1185">Reference proteome</keyword>
<dbReference type="AlphaFoldDB" id="A0A8J3WY91"/>
<evidence type="ECO:0000313" key="1">
    <source>
        <dbReference type="EMBL" id="GII03592.1"/>
    </source>
</evidence>
<dbReference type="Proteomes" id="UP000634476">
    <property type="component" value="Unassembled WGS sequence"/>
</dbReference>
<dbReference type="SUPFAM" id="SSF48452">
    <property type="entry name" value="TPR-like"/>
    <property type="match status" value="1"/>
</dbReference>
<comment type="caution">
    <text evidence="1">The sequence shown here is derived from an EMBL/GenBank/DDBJ whole genome shotgun (WGS) entry which is preliminary data.</text>
</comment>
<protein>
    <recommendedName>
        <fullName evidence="3">Tetratricopeptide repeat protein</fullName>
    </recommendedName>
</protein>
<accession>A0A8J3WY91</accession>
<dbReference type="Gene3D" id="1.25.40.10">
    <property type="entry name" value="Tetratricopeptide repeat domain"/>
    <property type="match status" value="1"/>
</dbReference>
<dbReference type="InterPro" id="IPR011990">
    <property type="entry name" value="TPR-like_helical_dom_sf"/>
</dbReference>
<name>A0A8J3WY91_9ACTN</name>
<dbReference type="EMBL" id="BOOK01000040">
    <property type="protein sequence ID" value="GII03592.1"/>
    <property type="molecule type" value="Genomic_DNA"/>
</dbReference>